<evidence type="ECO:0000256" key="3">
    <source>
        <dbReference type="ARBA" id="ARBA00023014"/>
    </source>
</evidence>
<dbReference type="Pfam" id="PF01656">
    <property type="entry name" value="CbiA"/>
    <property type="match status" value="1"/>
</dbReference>
<proteinExistence type="predicted"/>
<feature type="domain" description="4Fe-4S ferredoxin-type" evidence="4">
    <location>
        <begin position="87"/>
        <end position="116"/>
    </location>
</feature>
<dbReference type="InterPro" id="IPR017900">
    <property type="entry name" value="4Fe4S_Fe_S_CS"/>
</dbReference>
<dbReference type="AlphaFoldDB" id="A0AA94HTC3"/>
<dbReference type="InterPro" id="IPR002586">
    <property type="entry name" value="CobQ/CobB/MinD/ParA_Nub-bd_dom"/>
</dbReference>
<dbReference type="Gene3D" id="3.40.50.300">
    <property type="entry name" value="P-loop containing nucleotide triphosphate hydrolases"/>
    <property type="match status" value="2"/>
</dbReference>
<dbReference type="GO" id="GO:0046872">
    <property type="term" value="F:metal ion binding"/>
    <property type="evidence" value="ECO:0007669"/>
    <property type="project" value="UniProtKB-KW"/>
</dbReference>
<dbReference type="InterPro" id="IPR027417">
    <property type="entry name" value="P-loop_NTPase"/>
</dbReference>
<comment type="caution">
    <text evidence="5">The sequence shown here is derived from an EMBL/GenBank/DDBJ whole genome shotgun (WGS) entry which is preliminary data.</text>
</comment>
<dbReference type="GO" id="GO:0051536">
    <property type="term" value="F:iron-sulfur cluster binding"/>
    <property type="evidence" value="ECO:0007669"/>
    <property type="project" value="UniProtKB-KW"/>
</dbReference>
<protein>
    <submittedName>
        <fullName evidence="5">MinD superfamily P-loop ATPase, contains an inserted ferredoxin domain</fullName>
    </submittedName>
</protein>
<feature type="domain" description="4Fe-4S ferredoxin-type" evidence="4">
    <location>
        <begin position="58"/>
        <end position="84"/>
    </location>
</feature>
<dbReference type="SUPFAM" id="SSF54862">
    <property type="entry name" value="4Fe-4S ferredoxins"/>
    <property type="match status" value="1"/>
</dbReference>
<dbReference type="EMBL" id="FPIW01000030">
    <property type="protein sequence ID" value="SFW53842.1"/>
    <property type="molecule type" value="Genomic_DNA"/>
</dbReference>
<dbReference type="InterPro" id="IPR017896">
    <property type="entry name" value="4Fe4S_Fe-S-bd"/>
</dbReference>
<organism evidence="5 6">
    <name type="scientific">Desulfovibrio desulfuricans</name>
    <dbReference type="NCBI Taxonomy" id="876"/>
    <lineage>
        <taxon>Bacteria</taxon>
        <taxon>Pseudomonadati</taxon>
        <taxon>Thermodesulfobacteriota</taxon>
        <taxon>Desulfovibrionia</taxon>
        <taxon>Desulfovibrionales</taxon>
        <taxon>Desulfovibrionaceae</taxon>
        <taxon>Desulfovibrio</taxon>
    </lineage>
</organism>
<dbReference type="Proteomes" id="UP000182680">
    <property type="component" value="Unassembled WGS sequence"/>
</dbReference>
<sequence>MRIAFASGKGGAGKTTVAASLAVTWPASCMLVDADVEAPNLHLFLRPQLTAPESVFLPVPELNKEKCTACGACGEMCAYKAIAILGGKPVIFSDMCHGCGGCFAVCPSGALDEGRRELGSLQYGVWGVAQGWENTLLMGRSRVGEAMSPPLLRALEKALDARLGAPSGVSAVSAPVTDSASAAVPPETPSDVLPDVLIDAPPGVSCPAMTTARLADVLVLVAESTPFGMYDFTLAHQAFSQLGMPLAVVMNRVGMPGNESGDEILDSYCAEKALPLLARLPFDRQAAEDYARGQLPPVGQSAGAPAWRRRFETLGKDLRRWAAATQGRAEGAQVSGICGESAGRGGKPCAK</sequence>
<keyword evidence="3" id="KW-0411">Iron-sulfur</keyword>
<dbReference type="Gene3D" id="3.30.70.20">
    <property type="match status" value="1"/>
</dbReference>
<accession>A0AA94HTC3</accession>
<evidence type="ECO:0000256" key="2">
    <source>
        <dbReference type="ARBA" id="ARBA00023004"/>
    </source>
</evidence>
<keyword evidence="1" id="KW-0479">Metal-binding</keyword>
<reference evidence="6" key="1">
    <citation type="submission" date="2016-11" db="EMBL/GenBank/DDBJ databases">
        <authorList>
            <person name="Jaros S."/>
            <person name="Januszkiewicz K."/>
            <person name="Wedrychowicz H."/>
        </authorList>
    </citation>
    <scope>NUCLEOTIDE SEQUENCE [LARGE SCALE GENOMIC DNA]</scope>
    <source>
        <strain evidence="6">DSM 7057</strain>
    </source>
</reference>
<dbReference type="RefSeq" id="WP_072311957.1">
    <property type="nucleotide sequence ID" value="NZ_FPIW01000030.1"/>
</dbReference>
<dbReference type="PANTHER" id="PTHR43063:SF1">
    <property type="entry name" value="4FE-4S CLUSTER CONTAINING PARA FAMILY ATPASE PROTEIN"/>
    <property type="match status" value="1"/>
</dbReference>
<dbReference type="PROSITE" id="PS51379">
    <property type="entry name" value="4FE4S_FER_2"/>
    <property type="match status" value="2"/>
</dbReference>
<evidence type="ECO:0000256" key="1">
    <source>
        <dbReference type="ARBA" id="ARBA00022723"/>
    </source>
</evidence>
<evidence type="ECO:0000313" key="5">
    <source>
        <dbReference type="EMBL" id="SFW53842.1"/>
    </source>
</evidence>
<name>A0AA94HTC3_DESDE</name>
<dbReference type="PROSITE" id="PS00198">
    <property type="entry name" value="4FE4S_FER_1"/>
    <property type="match status" value="1"/>
</dbReference>
<dbReference type="PANTHER" id="PTHR43063">
    <property type="entry name" value="4FE-4S CLUSTER CONTAINING PARA FAMILY ATPASE PROTEIN"/>
    <property type="match status" value="1"/>
</dbReference>
<keyword evidence="2" id="KW-0408">Iron</keyword>
<evidence type="ECO:0000313" key="6">
    <source>
        <dbReference type="Proteomes" id="UP000182680"/>
    </source>
</evidence>
<dbReference type="SUPFAM" id="SSF52540">
    <property type="entry name" value="P-loop containing nucleoside triphosphate hydrolases"/>
    <property type="match status" value="1"/>
</dbReference>
<evidence type="ECO:0000259" key="4">
    <source>
        <dbReference type="PROSITE" id="PS51379"/>
    </source>
</evidence>
<dbReference type="Pfam" id="PF00037">
    <property type="entry name" value="Fer4"/>
    <property type="match status" value="1"/>
</dbReference>
<gene>
    <name evidence="5" type="ORF">SAMN02910291_01740</name>
</gene>